<sequence length="155" mass="14557">MMTASARPCARLLTSLLLCPAWAGALASDRVETIASVSVVRPVSVTVVENKPLQTLLQTIVIAPVGVASSVSTGGLNTTPTTVGPGAGGGGGSAASPISTGSPTGGNGGSISGLVEGGGSLTGTTINGDAVSVSVGSVPGGSAGGGTPVVIAQYN</sequence>
<gene>
    <name evidence="3" type="ORF">KK488_15320</name>
</gene>
<organism evidence="3 4">
    <name type="scientific">Sphingobium nicotianae</name>
    <dbReference type="NCBI Taxonomy" id="2782607"/>
    <lineage>
        <taxon>Bacteria</taxon>
        <taxon>Pseudomonadati</taxon>
        <taxon>Pseudomonadota</taxon>
        <taxon>Alphaproteobacteria</taxon>
        <taxon>Sphingomonadales</taxon>
        <taxon>Sphingomonadaceae</taxon>
        <taxon>Sphingobium</taxon>
    </lineage>
</organism>
<dbReference type="EMBL" id="JAHGAW010000010">
    <property type="protein sequence ID" value="MBT2188325.1"/>
    <property type="molecule type" value="Genomic_DNA"/>
</dbReference>
<dbReference type="AlphaFoldDB" id="A0A9X1ISL2"/>
<evidence type="ECO:0000256" key="1">
    <source>
        <dbReference type="SAM" id="MobiDB-lite"/>
    </source>
</evidence>
<feature type="chain" id="PRO_5040830929" evidence="2">
    <location>
        <begin position="28"/>
        <end position="155"/>
    </location>
</feature>
<reference evidence="3" key="1">
    <citation type="submission" date="2021-05" db="EMBL/GenBank/DDBJ databases">
        <title>Genome of Sphingobium sp. strain.</title>
        <authorList>
            <person name="Fan R."/>
        </authorList>
    </citation>
    <scope>NUCLEOTIDE SEQUENCE</scope>
    <source>
        <strain evidence="3">H33</strain>
    </source>
</reference>
<evidence type="ECO:0000256" key="2">
    <source>
        <dbReference type="SAM" id="SignalP"/>
    </source>
</evidence>
<evidence type="ECO:0000313" key="4">
    <source>
        <dbReference type="Proteomes" id="UP001138757"/>
    </source>
</evidence>
<comment type="caution">
    <text evidence="3">The sequence shown here is derived from an EMBL/GenBank/DDBJ whole genome shotgun (WGS) entry which is preliminary data.</text>
</comment>
<feature type="region of interest" description="Disordered" evidence="1">
    <location>
        <begin position="75"/>
        <end position="114"/>
    </location>
</feature>
<proteinExistence type="predicted"/>
<keyword evidence="2" id="KW-0732">Signal</keyword>
<keyword evidence="4" id="KW-1185">Reference proteome</keyword>
<feature type="signal peptide" evidence="2">
    <location>
        <begin position="1"/>
        <end position="27"/>
    </location>
</feature>
<accession>A0A9X1ISL2</accession>
<dbReference type="Proteomes" id="UP001138757">
    <property type="component" value="Unassembled WGS sequence"/>
</dbReference>
<feature type="compositionally biased region" description="Gly residues" evidence="1">
    <location>
        <begin position="103"/>
        <end position="114"/>
    </location>
</feature>
<name>A0A9X1ISL2_9SPHN</name>
<evidence type="ECO:0000313" key="3">
    <source>
        <dbReference type="EMBL" id="MBT2188325.1"/>
    </source>
</evidence>
<protein>
    <submittedName>
        <fullName evidence="3">Uncharacterized protein</fullName>
    </submittedName>
</protein>